<dbReference type="Proteomes" id="UP000254186">
    <property type="component" value="Unassembled WGS sequence"/>
</dbReference>
<dbReference type="RefSeq" id="WP_115179986.1">
    <property type="nucleotide sequence ID" value="NZ_UGHY01000002.1"/>
</dbReference>
<dbReference type="AlphaFoldDB" id="A0A377JGW1"/>
<gene>
    <name evidence="1" type="ORF">NCTC10672_00951</name>
</gene>
<proteinExistence type="predicted"/>
<accession>A0A377JGW1</accession>
<evidence type="ECO:0000313" key="2">
    <source>
        <dbReference type="Proteomes" id="UP000254186"/>
    </source>
</evidence>
<organism evidence="1 2">
    <name type="scientific">Haemophilus parainfluenzae</name>
    <dbReference type="NCBI Taxonomy" id="729"/>
    <lineage>
        <taxon>Bacteria</taxon>
        <taxon>Pseudomonadati</taxon>
        <taxon>Pseudomonadota</taxon>
        <taxon>Gammaproteobacteria</taxon>
        <taxon>Pasteurellales</taxon>
        <taxon>Pasteurellaceae</taxon>
        <taxon>Haemophilus</taxon>
    </lineage>
</organism>
<name>A0A377JGW1_HAEPA</name>
<sequence>MSFLIRKITKSKWKNSNDPQGEKELEINKLSSDAITSCLRTSKNALSFWEISDIKNESDLDNNSDLKNIIIALLTSSKAEDVNVLDIVYFEKNEEQLNKYGISFEKTEGDTVDDNLRSLHIDLCDLNHENLTFIAGTMCTCLNKNQHKRFTKNYLKSVLKEHLEANKHLLPKLTPELQEKLGI</sequence>
<dbReference type="EMBL" id="UGHY01000002">
    <property type="protein sequence ID" value="STP03694.1"/>
    <property type="molecule type" value="Genomic_DNA"/>
</dbReference>
<protein>
    <submittedName>
        <fullName evidence="1">Uncharacterized protein</fullName>
    </submittedName>
</protein>
<evidence type="ECO:0000313" key="1">
    <source>
        <dbReference type="EMBL" id="STP03694.1"/>
    </source>
</evidence>
<reference evidence="1 2" key="1">
    <citation type="submission" date="2018-06" db="EMBL/GenBank/DDBJ databases">
        <authorList>
            <consortium name="Pathogen Informatics"/>
            <person name="Doyle S."/>
        </authorList>
    </citation>
    <scope>NUCLEOTIDE SEQUENCE [LARGE SCALE GENOMIC DNA]</scope>
    <source>
        <strain evidence="1 2">NCTC10672</strain>
    </source>
</reference>